<dbReference type="SUPFAM" id="SSF53901">
    <property type="entry name" value="Thiolase-like"/>
    <property type="match status" value="1"/>
</dbReference>
<dbReference type="GO" id="GO:0017000">
    <property type="term" value="P:antibiotic biosynthetic process"/>
    <property type="evidence" value="ECO:0007669"/>
    <property type="project" value="UniProtKB-KW"/>
</dbReference>
<name>A0A918NM15_9ACTN</name>
<dbReference type="InterPro" id="IPR016039">
    <property type="entry name" value="Thiolase-like"/>
</dbReference>
<dbReference type="EMBL" id="BMVU01000017">
    <property type="protein sequence ID" value="GGX80134.1"/>
    <property type="molecule type" value="Genomic_DNA"/>
</dbReference>
<feature type="domain" description="Ketosynthase family 3 (KS3)" evidence="8">
    <location>
        <begin position="22"/>
        <end position="440"/>
    </location>
</feature>
<dbReference type="Pfam" id="PF02801">
    <property type="entry name" value="Ketoacyl-synt_C"/>
    <property type="match status" value="1"/>
</dbReference>
<dbReference type="SUPFAM" id="SSF52151">
    <property type="entry name" value="FabD/lysophospholipase-like"/>
    <property type="match status" value="1"/>
</dbReference>
<dbReference type="InterPro" id="IPR050091">
    <property type="entry name" value="PKS_NRPS_Biosynth_Enz"/>
</dbReference>
<keyword evidence="3" id="KW-0808">Transferase</keyword>
<comment type="caution">
    <text evidence="9">The sequence shown here is derived from an EMBL/GenBank/DDBJ whole genome shotgun (WGS) entry which is preliminary data.</text>
</comment>
<feature type="domain" description="Carrier" evidence="7">
    <location>
        <begin position="754"/>
        <end position="829"/>
    </location>
</feature>
<accession>A0A918NM15</accession>
<protein>
    <submittedName>
        <fullName evidence="9">Uncharacterized protein</fullName>
    </submittedName>
</protein>
<evidence type="ECO:0000256" key="3">
    <source>
        <dbReference type="ARBA" id="ARBA00022679"/>
    </source>
</evidence>
<sequence length="850" mass="89804">MSEFSVMTTATGREAGRDGGIPSQVAVIGLACRFPGARNADEFWQNLTGGIDSIARSTTPQGMIARGLLADPEHFDADYFGLSPREARLINPQHRVFLECAVEALENAGYDPARHGGAVGVYAGAGENAYAQLTRDLRASDAAGRGPLSTVSDWEIRVANGPDFLCGRVAHRLGLRGPTVAVQAACATSLVAVHLAVQGLLNGECDLALAGGVTVRHPAPADPSDDVGIQAPDGVCRTFDANARGLVSGDGVGIVVLKRLADAIADGDRVDAVIRGSAVNNDGADRIGFTAPGVDGQAAVITNAQRAAGVDAGTCTYVEAHGTGTPLGDPVEIEALTQAFRRDTDRRGFCWIGSVKTNIGHTDAAAGVAGLIKTVLALKHGVLPPSLHFETPNPQIDFAASPFRVVTRTQRWRPPDGLPRRAGVSSFSVGGTNAHVILEQTPTPRRPTPPPGSWYLLPLSARTPQALAAVTDRLAEHLRARPRTPLADVAWTLQTGRPEHGHRRFALVQGHADSIRVLEGAEPDRLVTAPAEARPEPVTFRFPAAGERLTKDGTGRRFERLYHAARLWQRCGVQPDAVEGEGVGALAAAAVAGVFRPTDAALLVAAAADGAEARQLASLVRQAGPRVPAMPLRVGRARSTSPVQAVDPEFWAAYLRQAMTGDQQPGSLPRDEPDRIVVDLETVGIPDTDRHILRTLGSLWLSGARIDWSALVEGHRPGRVALPTYPFERQRHTVATKAPAAGPAAPTSAAPALPDGAATLKVVTALFAEILHLPEVEPDESFFDLGGDSLIATRFVARAREIFPVDLVARTLFEAPTASRLAALIEDRMDRAAGARQADRVERVATGGVR</sequence>
<dbReference type="InterPro" id="IPR016035">
    <property type="entry name" value="Acyl_Trfase/lysoPLipase"/>
</dbReference>
<dbReference type="InterPro" id="IPR014030">
    <property type="entry name" value="Ketoacyl_synth_N"/>
</dbReference>
<evidence type="ECO:0000259" key="8">
    <source>
        <dbReference type="PROSITE" id="PS52004"/>
    </source>
</evidence>
<proteinExistence type="predicted"/>
<evidence type="ECO:0000256" key="1">
    <source>
        <dbReference type="ARBA" id="ARBA00022450"/>
    </source>
</evidence>
<evidence type="ECO:0000256" key="4">
    <source>
        <dbReference type="ARBA" id="ARBA00023194"/>
    </source>
</evidence>
<dbReference type="InterPro" id="IPR018201">
    <property type="entry name" value="Ketoacyl_synth_AS"/>
</dbReference>
<dbReference type="Gene3D" id="3.40.50.1820">
    <property type="entry name" value="alpha/beta hydrolase"/>
    <property type="match status" value="1"/>
</dbReference>
<dbReference type="SMART" id="SM00823">
    <property type="entry name" value="PKS_PP"/>
    <property type="match status" value="1"/>
</dbReference>
<dbReference type="InterPro" id="IPR009081">
    <property type="entry name" value="PP-bd_ACP"/>
</dbReference>
<dbReference type="InterPro" id="IPR029058">
    <property type="entry name" value="AB_hydrolase_fold"/>
</dbReference>
<evidence type="ECO:0000259" key="7">
    <source>
        <dbReference type="PROSITE" id="PS50075"/>
    </source>
</evidence>
<dbReference type="PROSITE" id="PS52004">
    <property type="entry name" value="KS3_2"/>
    <property type="match status" value="1"/>
</dbReference>
<dbReference type="Proteomes" id="UP000619244">
    <property type="component" value="Unassembled WGS sequence"/>
</dbReference>
<dbReference type="RefSeq" id="WP_190191476.1">
    <property type="nucleotide sequence ID" value="NZ_BMVU01000017.1"/>
</dbReference>
<dbReference type="GO" id="GO:0031177">
    <property type="term" value="F:phosphopantetheine binding"/>
    <property type="evidence" value="ECO:0007669"/>
    <property type="project" value="InterPro"/>
</dbReference>
<keyword evidence="5" id="KW-0511">Multifunctional enzyme</keyword>
<dbReference type="Gene3D" id="3.40.366.10">
    <property type="entry name" value="Malonyl-Coenzyme A Acyl Carrier Protein, domain 2"/>
    <property type="match status" value="2"/>
</dbReference>
<dbReference type="InterPro" id="IPR001227">
    <property type="entry name" value="Ac_transferase_dom_sf"/>
</dbReference>
<keyword evidence="4" id="KW-0045">Antibiotic biosynthesis</keyword>
<keyword evidence="6" id="KW-0012">Acyltransferase</keyword>
<keyword evidence="10" id="KW-1185">Reference proteome</keyword>
<evidence type="ECO:0000256" key="2">
    <source>
        <dbReference type="ARBA" id="ARBA00022553"/>
    </source>
</evidence>
<organism evidence="9 10">
    <name type="scientific">Streptomyces minutiscleroticus</name>
    <dbReference type="NCBI Taxonomy" id="68238"/>
    <lineage>
        <taxon>Bacteria</taxon>
        <taxon>Bacillati</taxon>
        <taxon>Actinomycetota</taxon>
        <taxon>Actinomycetes</taxon>
        <taxon>Kitasatosporales</taxon>
        <taxon>Streptomycetaceae</taxon>
        <taxon>Streptomyces</taxon>
    </lineage>
</organism>
<dbReference type="InterPro" id="IPR036736">
    <property type="entry name" value="ACP-like_sf"/>
</dbReference>
<dbReference type="Pfam" id="PF16197">
    <property type="entry name" value="KAsynt_C_assoc"/>
    <property type="match status" value="1"/>
</dbReference>
<dbReference type="InterPro" id="IPR020806">
    <property type="entry name" value="PKS_PP-bd"/>
</dbReference>
<evidence type="ECO:0000313" key="9">
    <source>
        <dbReference type="EMBL" id="GGX80134.1"/>
    </source>
</evidence>
<dbReference type="InterPro" id="IPR032821">
    <property type="entry name" value="PKS_assoc"/>
</dbReference>
<dbReference type="GO" id="GO:0006633">
    <property type="term" value="P:fatty acid biosynthetic process"/>
    <property type="evidence" value="ECO:0007669"/>
    <property type="project" value="InterPro"/>
</dbReference>
<dbReference type="SUPFAM" id="SSF47336">
    <property type="entry name" value="ACP-like"/>
    <property type="match status" value="1"/>
</dbReference>
<dbReference type="InterPro" id="IPR014031">
    <property type="entry name" value="Ketoacyl_synth_C"/>
</dbReference>
<evidence type="ECO:0000256" key="6">
    <source>
        <dbReference type="ARBA" id="ARBA00023315"/>
    </source>
</evidence>
<reference evidence="9" key="1">
    <citation type="journal article" date="2014" name="Int. J. Syst. Evol. Microbiol.">
        <title>Complete genome sequence of Corynebacterium casei LMG S-19264T (=DSM 44701T), isolated from a smear-ripened cheese.</title>
        <authorList>
            <consortium name="US DOE Joint Genome Institute (JGI-PGF)"/>
            <person name="Walter F."/>
            <person name="Albersmeier A."/>
            <person name="Kalinowski J."/>
            <person name="Ruckert C."/>
        </authorList>
    </citation>
    <scope>NUCLEOTIDE SEQUENCE</scope>
    <source>
        <strain evidence="9">JCM 4790</strain>
    </source>
</reference>
<dbReference type="InterPro" id="IPR020841">
    <property type="entry name" value="PKS_Beta-ketoAc_synthase_dom"/>
</dbReference>
<dbReference type="PROSITE" id="PS00606">
    <property type="entry name" value="KS3_1"/>
    <property type="match status" value="1"/>
</dbReference>
<dbReference type="AlphaFoldDB" id="A0A918NM15"/>
<dbReference type="Gene3D" id="3.40.47.10">
    <property type="match status" value="1"/>
</dbReference>
<dbReference type="PANTHER" id="PTHR43775">
    <property type="entry name" value="FATTY ACID SYNTHASE"/>
    <property type="match status" value="1"/>
</dbReference>
<evidence type="ECO:0000256" key="5">
    <source>
        <dbReference type="ARBA" id="ARBA00023268"/>
    </source>
</evidence>
<dbReference type="CDD" id="cd00833">
    <property type="entry name" value="PKS"/>
    <property type="match status" value="1"/>
</dbReference>
<gene>
    <name evidence="9" type="ORF">GCM10010358_38090</name>
</gene>
<dbReference type="Pfam" id="PF00109">
    <property type="entry name" value="ketoacyl-synt"/>
    <property type="match status" value="1"/>
</dbReference>
<dbReference type="GO" id="GO:0004315">
    <property type="term" value="F:3-oxoacyl-[acyl-carrier-protein] synthase activity"/>
    <property type="evidence" value="ECO:0007669"/>
    <property type="project" value="InterPro"/>
</dbReference>
<reference evidence="9" key="2">
    <citation type="submission" date="2020-09" db="EMBL/GenBank/DDBJ databases">
        <authorList>
            <person name="Sun Q."/>
            <person name="Ohkuma M."/>
        </authorList>
    </citation>
    <scope>NUCLEOTIDE SEQUENCE</scope>
    <source>
        <strain evidence="9">JCM 4790</strain>
    </source>
</reference>
<dbReference type="PROSITE" id="PS50075">
    <property type="entry name" value="CARRIER"/>
    <property type="match status" value="1"/>
</dbReference>
<dbReference type="GO" id="GO:0004312">
    <property type="term" value="F:fatty acid synthase activity"/>
    <property type="evidence" value="ECO:0007669"/>
    <property type="project" value="TreeGrafter"/>
</dbReference>
<dbReference type="SMART" id="SM00825">
    <property type="entry name" value="PKS_KS"/>
    <property type="match status" value="1"/>
</dbReference>
<keyword evidence="2" id="KW-0597">Phosphoprotein</keyword>
<dbReference type="PANTHER" id="PTHR43775:SF51">
    <property type="entry name" value="INACTIVE PHENOLPHTHIOCEROL SYNTHESIS POLYKETIDE SYNTHASE TYPE I PKS1-RELATED"/>
    <property type="match status" value="1"/>
</dbReference>
<dbReference type="Pfam" id="PF00550">
    <property type="entry name" value="PP-binding"/>
    <property type="match status" value="1"/>
</dbReference>
<keyword evidence="1" id="KW-0596">Phosphopantetheine</keyword>
<dbReference type="Gene3D" id="3.30.70.3290">
    <property type="match status" value="2"/>
</dbReference>
<evidence type="ECO:0000313" key="10">
    <source>
        <dbReference type="Proteomes" id="UP000619244"/>
    </source>
</evidence>